<protein>
    <recommendedName>
        <fullName evidence="2">BAG domain-containing protein</fullName>
    </recommendedName>
</protein>
<dbReference type="GO" id="GO:0051087">
    <property type="term" value="F:protein-folding chaperone binding"/>
    <property type="evidence" value="ECO:0007669"/>
    <property type="project" value="InterPro"/>
</dbReference>
<dbReference type="InterPro" id="IPR003103">
    <property type="entry name" value="BAG_domain"/>
</dbReference>
<dbReference type="Pfam" id="PF02179">
    <property type="entry name" value="BAG"/>
    <property type="match status" value="1"/>
</dbReference>
<dbReference type="PROSITE" id="PS51035">
    <property type="entry name" value="BAG"/>
    <property type="match status" value="1"/>
</dbReference>
<name>A0A1E4RW44_CYBJN</name>
<evidence type="ECO:0000313" key="3">
    <source>
        <dbReference type="EMBL" id="ODV71466.1"/>
    </source>
</evidence>
<organism evidence="3 4">
    <name type="scientific">Cyberlindnera jadinii (strain ATCC 18201 / CBS 1600 / BCRC 20928 / JCM 3617 / NBRC 0987 / NRRL Y-1542)</name>
    <name type="common">Torula yeast</name>
    <name type="synonym">Candida utilis</name>
    <dbReference type="NCBI Taxonomy" id="983966"/>
    <lineage>
        <taxon>Eukaryota</taxon>
        <taxon>Fungi</taxon>
        <taxon>Dikarya</taxon>
        <taxon>Ascomycota</taxon>
        <taxon>Saccharomycotina</taxon>
        <taxon>Saccharomycetes</taxon>
        <taxon>Phaffomycetales</taxon>
        <taxon>Phaffomycetaceae</taxon>
        <taxon>Cyberlindnera</taxon>
    </lineage>
</organism>
<reference evidence="3 4" key="1">
    <citation type="journal article" date="2016" name="Proc. Natl. Acad. Sci. U.S.A.">
        <title>Comparative genomics of biotechnologically important yeasts.</title>
        <authorList>
            <person name="Riley R."/>
            <person name="Haridas S."/>
            <person name="Wolfe K.H."/>
            <person name="Lopes M.R."/>
            <person name="Hittinger C.T."/>
            <person name="Goeker M."/>
            <person name="Salamov A.A."/>
            <person name="Wisecaver J.H."/>
            <person name="Long T.M."/>
            <person name="Calvey C.H."/>
            <person name="Aerts A.L."/>
            <person name="Barry K.W."/>
            <person name="Choi C."/>
            <person name="Clum A."/>
            <person name="Coughlan A.Y."/>
            <person name="Deshpande S."/>
            <person name="Douglass A.P."/>
            <person name="Hanson S.J."/>
            <person name="Klenk H.-P."/>
            <person name="LaButti K.M."/>
            <person name="Lapidus A."/>
            <person name="Lindquist E.A."/>
            <person name="Lipzen A.M."/>
            <person name="Meier-Kolthoff J.P."/>
            <person name="Ohm R.A."/>
            <person name="Otillar R.P."/>
            <person name="Pangilinan J.L."/>
            <person name="Peng Y."/>
            <person name="Rokas A."/>
            <person name="Rosa C.A."/>
            <person name="Scheuner C."/>
            <person name="Sibirny A.A."/>
            <person name="Slot J.C."/>
            <person name="Stielow J.B."/>
            <person name="Sun H."/>
            <person name="Kurtzman C.P."/>
            <person name="Blackwell M."/>
            <person name="Grigoriev I.V."/>
            <person name="Jeffries T.W."/>
        </authorList>
    </citation>
    <scope>NUCLEOTIDE SEQUENCE [LARGE SCALE GENOMIC DNA]</scope>
    <source>
        <strain evidence="4">ATCC 18201 / CBS 1600 / BCRC 20928 / JCM 3617 / NBRC 0987 / NRRL Y-1542</strain>
    </source>
</reference>
<keyword evidence="1" id="KW-0812">Transmembrane</keyword>
<proteinExistence type="predicted"/>
<evidence type="ECO:0000256" key="1">
    <source>
        <dbReference type="SAM" id="Phobius"/>
    </source>
</evidence>
<dbReference type="GeneID" id="30992051"/>
<dbReference type="SUPFAM" id="SSF63491">
    <property type="entry name" value="BAG domain"/>
    <property type="match status" value="1"/>
</dbReference>
<dbReference type="Proteomes" id="UP000094389">
    <property type="component" value="Unassembled WGS sequence"/>
</dbReference>
<dbReference type="EMBL" id="KV453940">
    <property type="protein sequence ID" value="ODV71466.1"/>
    <property type="molecule type" value="Genomic_DNA"/>
</dbReference>
<accession>A0A1E4RW44</accession>
<dbReference type="RefSeq" id="XP_020068505.1">
    <property type="nucleotide sequence ID" value="XM_020217655.1"/>
</dbReference>
<keyword evidence="1" id="KW-1133">Transmembrane helix</keyword>
<evidence type="ECO:0000313" key="4">
    <source>
        <dbReference type="Proteomes" id="UP000094389"/>
    </source>
</evidence>
<sequence>MKWAYFSKQSIPSGEAGLNPERPVVMAYELSDNQVLGIGLTTFVVAALGYYLLLKTGGTDKKPVALSQYHICKNQLESVSSKMEQGLVKQIDTYYDEFEGLKDEDKQYKLNYFQEELLKELIKLDDVDLTELSDSDERQELKLQRKQYIKRIQGLLKDLDDWKPKVRV</sequence>
<gene>
    <name evidence="3" type="ORF">CYBJADRAFT_30613</name>
</gene>
<keyword evidence="1" id="KW-0472">Membrane</keyword>
<dbReference type="InterPro" id="IPR036533">
    <property type="entry name" value="BAG_dom_sf"/>
</dbReference>
<evidence type="ECO:0000259" key="2">
    <source>
        <dbReference type="PROSITE" id="PS51035"/>
    </source>
</evidence>
<feature type="domain" description="BAG" evidence="2">
    <location>
        <begin position="102"/>
        <end position="163"/>
    </location>
</feature>
<dbReference type="Gene3D" id="1.20.58.120">
    <property type="entry name" value="BAG domain"/>
    <property type="match status" value="1"/>
</dbReference>
<feature type="transmembrane region" description="Helical" evidence="1">
    <location>
        <begin position="35"/>
        <end position="53"/>
    </location>
</feature>
<dbReference type="AlphaFoldDB" id="A0A1E4RW44"/>
<keyword evidence="4" id="KW-1185">Reference proteome</keyword>